<dbReference type="Proteomes" id="UP000288024">
    <property type="component" value="Unassembled WGS sequence"/>
</dbReference>
<dbReference type="AlphaFoldDB" id="A0A437K7F5"/>
<organism evidence="1 2">
    <name type="scientific">Niallia taxi</name>
    <dbReference type="NCBI Taxonomy" id="2499688"/>
    <lineage>
        <taxon>Bacteria</taxon>
        <taxon>Bacillati</taxon>
        <taxon>Bacillota</taxon>
        <taxon>Bacilli</taxon>
        <taxon>Bacillales</taxon>
        <taxon>Bacillaceae</taxon>
        <taxon>Niallia</taxon>
    </lineage>
</organism>
<comment type="caution">
    <text evidence="1">The sequence shown here is derived from an EMBL/GenBank/DDBJ whole genome shotgun (WGS) entry which is preliminary data.</text>
</comment>
<evidence type="ECO:0000313" key="2">
    <source>
        <dbReference type="Proteomes" id="UP000288024"/>
    </source>
</evidence>
<protein>
    <submittedName>
        <fullName evidence="1">DUF4258 domain-containing protein</fullName>
    </submittedName>
</protein>
<reference evidence="1 2" key="1">
    <citation type="submission" date="2019-01" db="EMBL/GenBank/DDBJ databases">
        <title>Bacillus sp. M5HDSG1-1, whole genome shotgun sequence.</title>
        <authorList>
            <person name="Tuo L."/>
        </authorList>
    </citation>
    <scope>NUCLEOTIDE SEQUENCE [LARGE SCALE GENOMIC DNA]</scope>
    <source>
        <strain evidence="1 2">M5HDSG1-1</strain>
    </source>
</reference>
<dbReference type="Pfam" id="PF14076">
    <property type="entry name" value="DUF4258"/>
    <property type="match status" value="1"/>
</dbReference>
<proteinExistence type="predicted"/>
<dbReference type="InterPro" id="IPR025354">
    <property type="entry name" value="DUF4258"/>
</dbReference>
<dbReference type="EMBL" id="RZTZ01000009">
    <property type="protein sequence ID" value="RVT59541.1"/>
    <property type="molecule type" value="Genomic_DNA"/>
</dbReference>
<sequence length="97" mass="10994">MKLKEIKKVLMTGKGVIKISMHTKERLVKRGYSKGDIVSAIFTGSVSEIQGYNKISILGRDKDHNPIVVVIAKKRASYYKVVTVMPPIDRSRFRECI</sequence>
<gene>
    <name evidence="1" type="ORF">EM808_19810</name>
</gene>
<name>A0A437K7F5_9BACI</name>
<evidence type="ECO:0000313" key="1">
    <source>
        <dbReference type="EMBL" id="RVT59541.1"/>
    </source>
</evidence>
<accession>A0A437K7F5</accession>
<dbReference type="RefSeq" id="WP_127739979.1">
    <property type="nucleotide sequence ID" value="NZ_JAMAVA010000006.1"/>
</dbReference>
<keyword evidence="2" id="KW-1185">Reference proteome</keyword>